<proteinExistence type="inferred from homology"/>
<protein>
    <recommendedName>
        <fullName evidence="4">Methyltransferase type 11 domain-containing protein</fullName>
    </recommendedName>
</protein>
<name>A0A3M6TZ53_POCDA</name>
<dbReference type="STRING" id="46731.A0A3M6TZ53"/>
<reference evidence="5 6" key="1">
    <citation type="journal article" date="2018" name="Sci. Rep.">
        <title>Comparative analysis of the Pocillopora damicornis genome highlights role of immune system in coral evolution.</title>
        <authorList>
            <person name="Cunning R."/>
            <person name="Bay R.A."/>
            <person name="Gillette P."/>
            <person name="Baker A.C."/>
            <person name="Traylor-Knowles N."/>
        </authorList>
    </citation>
    <scope>NUCLEOTIDE SEQUENCE [LARGE SCALE GENOMIC DNA]</scope>
    <source>
        <strain evidence="5">RSMAS</strain>
        <tissue evidence="5">Whole animal</tissue>
    </source>
</reference>
<keyword evidence="6" id="KW-1185">Reference proteome</keyword>
<evidence type="ECO:0000256" key="2">
    <source>
        <dbReference type="ARBA" id="ARBA00022603"/>
    </source>
</evidence>
<comment type="caution">
    <text evidence="5">The sequence shown here is derived from an EMBL/GenBank/DDBJ whole genome shotgun (WGS) entry which is preliminary data.</text>
</comment>
<dbReference type="PANTHER" id="PTHR44942:SF4">
    <property type="entry name" value="METHYLTRANSFERASE TYPE 11 DOMAIN-CONTAINING PROTEIN"/>
    <property type="match status" value="1"/>
</dbReference>
<dbReference type="SUPFAM" id="SSF53335">
    <property type="entry name" value="S-adenosyl-L-methionine-dependent methyltransferases"/>
    <property type="match status" value="1"/>
</dbReference>
<dbReference type="OrthoDB" id="506498at2759"/>
<dbReference type="PANTHER" id="PTHR44942">
    <property type="entry name" value="METHYLTRANSF_11 DOMAIN-CONTAINING PROTEIN"/>
    <property type="match status" value="1"/>
</dbReference>
<dbReference type="AlphaFoldDB" id="A0A3M6TZ53"/>
<dbReference type="CDD" id="cd02440">
    <property type="entry name" value="AdoMet_MTases"/>
    <property type="match status" value="1"/>
</dbReference>
<evidence type="ECO:0000256" key="3">
    <source>
        <dbReference type="ARBA" id="ARBA00022679"/>
    </source>
</evidence>
<gene>
    <name evidence="5" type="ORF">pdam_00019048</name>
</gene>
<dbReference type="Proteomes" id="UP000275408">
    <property type="component" value="Unassembled WGS sequence"/>
</dbReference>
<feature type="domain" description="Methyltransferase type 11" evidence="4">
    <location>
        <begin position="102"/>
        <end position="194"/>
    </location>
</feature>
<dbReference type="InterPro" id="IPR029063">
    <property type="entry name" value="SAM-dependent_MTases_sf"/>
</dbReference>
<keyword evidence="2" id="KW-0489">Methyltransferase</keyword>
<dbReference type="EMBL" id="RCHS01002615">
    <property type="protein sequence ID" value="RMX46667.1"/>
    <property type="molecule type" value="Genomic_DNA"/>
</dbReference>
<dbReference type="Gene3D" id="3.40.50.150">
    <property type="entry name" value="Vaccinia Virus protein VP39"/>
    <property type="match status" value="1"/>
</dbReference>
<evidence type="ECO:0000259" key="4">
    <source>
        <dbReference type="Pfam" id="PF08241"/>
    </source>
</evidence>
<evidence type="ECO:0000313" key="6">
    <source>
        <dbReference type="Proteomes" id="UP000275408"/>
    </source>
</evidence>
<dbReference type="GO" id="GO:0032259">
    <property type="term" value="P:methylation"/>
    <property type="evidence" value="ECO:0007669"/>
    <property type="project" value="UniProtKB-KW"/>
</dbReference>
<organism evidence="5 6">
    <name type="scientific">Pocillopora damicornis</name>
    <name type="common">Cauliflower coral</name>
    <name type="synonym">Millepora damicornis</name>
    <dbReference type="NCBI Taxonomy" id="46731"/>
    <lineage>
        <taxon>Eukaryota</taxon>
        <taxon>Metazoa</taxon>
        <taxon>Cnidaria</taxon>
        <taxon>Anthozoa</taxon>
        <taxon>Hexacorallia</taxon>
        <taxon>Scleractinia</taxon>
        <taxon>Astrocoeniina</taxon>
        <taxon>Pocilloporidae</taxon>
        <taxon>Pocillopora</taxon>
    </lineage>
</organism>
<dbReference type="InterPro" id="IPR051052">
    <property type="entry name" value="Diverse_substrate_MTase"/>
</dbReference>
<dbReference type="OMA" id="GNAMHWF"/>
<evidence type="ECO:0000313" key="5">
    <source>
        <dbReference type="EMBL" id="RMX46667.1"/>
    </source>
</evidence>
<dbReference type="Pfam" id="PF08241">
    <property type="entry name" value="Methyltransf_11"/>
    <property type="match status" value="1"/>
</dbReference>
<dbReference type="GO" id="GO:0008757">
    <property type="term" value="F:S-adenosylmethionine-dependent methyltransferase activity"/>
    <property type="evidence" value="ECO:0007669"/>
    <property type="project" value="InterPro"/>
</dbReference>
<keyword evidence="3" id="KW-0808">Transferase</keyword>
<sequence>MTQVLHVNSFVPIITLRRRALIRIYSWLKSSSVQKKHFSVSKYCPYTMSQGTVHHVAKSGFETSKLYDQVRPAYSEEAVKFLIGKLGISHQDASSNQPVRILELGAGTGKFTDVLLKVLRGSNVEIIASEPLLSMREEFKQKFPATEMKDFSAENIGLPHGSVHAVIAAQSFHWFANEKSLSEIQRVLVPSGKFGLVWNVRDHSVPWVKEMDDDVILPLYEQSNTPKAQSGEWKRLVMASDKFGSLEGDESFKNEQVMTFDEFVRRLLSISVIAVKSDEEKKMEIDKIKSILNKHIKLETDKVILPYKIEMYWCERM</sequence>
<evidence type="ECO:0000256" key="1">
    <source>
        <dbReference type="ARBA" id="ARBA00008361"/>
    </source>
</evidence>
<dbReference type="InterPro" id="IPR013216">
    <property type="entry name" value="Methyltransf_11"/>
</dbReference>
<accession>A0A3M6TZ53</accession>
<comment type="similarity">
    <text evidence="1">Belongs to the methyltransferase superfamily.</text>
</comment>